<dbReference type="EMBL" id="APAU02000143">
    <property type="protein sequence ID" value="EUB55813.1"/>
    <property type="molecule type" value="Genomic_DNA"/>
</dbReference>
<organism evidence="2 3">
    <name type="scientific">Echinococcus granulosus</name>
    <name type="common">Hydatid tapeworm</name>
    <dbReference type="NCBI Taxonomy" id="6210"/>
    <lineage>
        <taxon>Eukaryota</taxon>
        <taxon>Metazoa</taxon>
        <taxon>Spiralia</taxon>
        <taxon>Lophotrochozoa</taxon>
        <taxon>Platyhelminthes</taxon>
        <taxon>Cestoda</taxon>
        <taxon>Eucestoda</taxon>
        <taxon>Cyclophyllidea</taxon>
        <taxon>Taeniidae</taxon>
        <taxon>Echinococcus</taxon>
        <taxon>Echinococcus granulosus group</taxon>
    </lineage>
</organism>
<accession>W6U3X7</accession>
<dbReference type="RefSeq" id="XP_024347009.1">
    <property type="nucleotide sequence ID" value="XM_024498578.1"/>
</dbReference>
<keyword evidence="1" id="KW-0472">Membrane</keyword>
<keyword evidence="3" id="KW-1185">Reference proteome</keyword>
<evidence type="ECO:0000256" key="1">
    <source>
        <dbReference type="SAM" id="Phobius"/>
    </source>
</evidence>
<dbReference type="GeneID" id="36345044"/>
<reference evidence="2 3" key="1">
    <citation type="journal article" date="2013" name="Nat. Genet.">
        <title>The genome of the hydatid tapeworm Echinococcus granulosus.</title>
        <authorList>
            <person name="Zheng H."/>
            <person name="Zhang W."/>
            <person name="Zhang L."/>
            <person name="Zhang Z."/>
            <person name="Li J."/>
            <person name="Lu G."/>
            <person name="Zhu Y."/>
            <person name="Wang Y."/>
            <person name="Huang Y."/>
            <person name="Liu J."/>
            <person name="Kang H."/>
            <person name="Chen J."/>
            <person name="Wang L."/>
            <person name="Chen A."/>
            <person name="Yu S."/>
            <person name="Gao Z."/>
            <person name="Jin L."/>
            <person name="Gu W."/>
            <person name="Wang Z."/>
            <person name="Zhao L."/>
            <person name="Shi B."/>
            <person name="Wen H."/>
            <person name="Lin R."/>
            <person name="Jones M.K."/>
            <person name="Brejova B."/>
            <person name="Vinar T."/>
            <person name="Zhao G."/>
            <person name="McManus D.P."/>
            <person name="Chen Z."/>
            <person name="Zhou Y."/>
            <person name="Wang S."/>
        </authorList>
    </citation>
    <scope>NUCLEOTIDE SEQUENCE [LARGE SCALE GENOMIC DNA]</scope>
</reference>
<evidence type="ECO:0000313" key="2">
    <source>
        <dbReference type="EMBL" id="EUB55813.1"/>
    </source>
</evidence>
<comment type="caution">
    <text evidence="2">The sequence shown here is derived from an EMBL/GenBank/DDBJ whole genome shotgun (WGS) entry which is preliminary data.</text>
</comment>
<protein>
    <submittedName>
        <fullName evidence="2">Uncharacterized protein</fullName>
    </submittedName>
</protein>
<feature type="transmembrane region" description="Helical" evidence="1">
    <location>
        <begin position="6"/>
        <end position="26"/>
    </location>
</feature>
<dbReference type="Proteomes" id="UP000019149">
    <property type="component" value="Unassembled WGS sequence"/>
</dbReference>
<gene>
    <name evidence="2" type="ORF">EGR_09329</name>
</gene>
<proteinExistence type="predicted"/>
<sequence>MKSVLFFFHLGKCFLIFLFCSMKLILSGGGNDIMDFNGHANIRKKAENNQTWSCSLFCNELATECFLRFRLLVTTVGEESLHISIVCSASIVFLLPLEYRIVRNGFFFLLKPIILAFLSEESRLPLCLFFTKWSVFDSISCKTTTLFKYLSIAMKIKYKALCKKLTGRIFLKWIFFRGIWLTLEQIALPHGSWAVFTMRTIAFTPLTLCFNISLYPKAAISVTTNQSCPCIYHFNFWHIMSSFIFKRVVYKNEPVANSFKPP</sequence>
<evidence type="ECO:0000313" key="3">
    <source>
        <dbReference type="Proteomes" id="UP000019149"/>
    </source>
</evidence>
<dbReference type="AlphaFoldDB" id="W6U3X7"/>
<keyword evidence="1" id="KW-1133">Transmembrane helix</keyword>
<dbReference type="CTD" id="36345044"/>
<name>W6U3X7_ECHGR</name>
<dbReference type="KEGG" id="egl:EGR_09329"/>
<keyword evidence="1" id="KW-0812">Transmembrane</keyword>